<dbReference type="KEGG" id="vab:WPS_05110"/>
<dbReference type="InterPro" id="IPR012341">
    <property type="entry name" value="6hp_glycosidase-like_sf"/>
</dbReference>
<dbReference type="InterPro" id="IPR008928">
    <property type="entry name" value="6-hairpin_glycosidase_sf"/>
</dbReference>
<dbReference type="PANTHER" id="PTHR10569">
    <property type="entry name" value="GLYCOGEN DEBRANCHING ENZYME"/>
    <property type="match status" value="1"/>
</dbReference>
<dbReference type="RefSeq" id="WP_317996295.1">
    <property type="nucleotide sequence ID" value="NZ_AP025523.1"/>
</dbReference>
<dbReference type="Proteomes" id="UP001317532">
    <property type="component" value="Chromosome"/>
</dbReference>
<dbReference type="GO" id="GO:0005980">
    <property type="term" value="P:glycogen catabolic process"/>
    <property type="evidence" value="ECO:0007669"/>
    <property type="project" value="InterPro"/>
</dbReference>
<feature type="domain" description="Glycogen debranching enzyme bacterial and archaeal type N-terminal" evidence="2">
    <location>
        <begin position="19"/>
        <end position="238"/>
    </location>
</feature>
<dbReference type="AlphaFoldDB" id="A0AAN2C828"/>
<organism evidence="3 4">
    <name type="scientific">Vulcanimicrobium alpinum</name>
    <dbReference type="NCBI Taxonomy" id="3016050"/>
    <lineage>
        <taxon>Bacteria</taxon>
        <taxon>Bacillati</taxon>
        <taxon>Vulcanimicrobiota</taxon>
        <taxon>Vulcanimicrobiia</taxon>
        <taxon>Vulcanimicrobiales</taxon>
        <taxon>Vulcanimicrobiaceae</taxon>
        <taxon>Vulcanimicrobium</taxon>
    </lineage>
</organism>
<dbReference type="GO" id="GO:0004134">
    <property type="term" value="F:4-alpha-glucanotransferase activity"/>
    <property type="evidence" value="ECO:0007669"/>
    <property type="project" value="InterPro"/>
</dbReference>
<reference evidence="3 4" key="1">
    <citation type="journal article" date="2022" name="ISME Commun">
        <title>Vulcanimicrobium alpinus gen. nov. sp. nov., the first cultivated representative of the candidate phylum 'Eremiobacterota', is a metabolically versatile aerobic anoxygenic phototroph.</title>
        <authorList>
            <person name="Yabe S."/>
            <person name="Muto K."/>
            <person name="Abe K."/>
            <person name="Yokota A."/>
            <person name="Staudigel H."/>
            <person name="Tebo B.M."/>
        </authorList>
    </citation>
    <scope>NUCLEOTIDE SEQUENCE [LARGE SCALE GENOMIC DNA]</scope>
    <source>
        <strain evidence="3 4">WC8-2</strain>
    </source>
</reference>
<evidence type="ECO:0000313" key="4">
    <source>
        <dbReference type="Proteomes" id="UP001317532"/>
    </source>
</evidence>
<dbReference type="InterPro" id="IPR032790">
    <property type="entry name" value="GDE_C"/>
</dbReference>
<dbReference type="InterPro" id="IPR010401">
    <property type="entry name" value="AGL/Gdb1"/>
</dbReference>
<protein>
    <submittedName>
        <fullName evidence="3">Glycogen debranching protein</fullName>
    </submittedName>
</protein>
<gene>
    <name evidence="3" type="ORF">WPS_05110</name>
</gene>
<dbReference type="PANTHER" id="PTHR10569:SF2">
    <property type="entry name" value="GLYCOGEN DEBRANCHING ENZYME"/>
    <property type="match status" value="1"/>
</dbReference>
<dbReference type="SUPFAM" id="SSF48208">
    <property type="entry name" value="Six-hairpin glycosidases"/>
    <property type="match status" value="1"/>
</dbReference>
<dbReference type="Gene3D" id="1.50.10.10">
    <property type="match status" value="1"/>
</dbReference>
<proteinExistence type="predicted"/>
<dbReference type="Pfam" id="PF12439">
    <property type="entry name" value="GDE_N"/>
    <property type="match status" value="1"/>
</dbReference>
<name>A0AAN2C828_UNVUL</name>
<evidence type="ECO:0000313" key="3">
    <source>
        <dbReference type="EMBL" id="BDE05235.1"/>
    </source>
</evidence>
<feature type="domain" description="Glycogen debranching enzyme C-terminal" evidence="1">
    <location>
        <begin position="290"/>
        <end position="652"/>
    </location>
</feature>
<keyword evidence="4" id="KW-1185">Reference proteome</keyword>
<dbReference type="GO" id="GO:0004135">
    <property type="term" value="F:amylo-alpha-1,6-glucosidase activity"/>
    <property type="evidence" value="ECO:0007669"/>
    <property type="project" value="InterPro"/>
</dbReference>
<dbReference type="InterPro" id="IPR024742">
    <property type="entry name" value="Glycogen_debranch_N"/>
</dbReference>
<evidence type="ECO:0000259" key="1">
    <source>
        <dbReference type="Pfam" id="PF06202"/>
    </source>
</evidence>
<dbReference type="EMBL" id="AP025523">
    <property type="protein sequence ID" value="BDE05235.1"/>
    <property type="molecule type" value="Genomic_DNA"/>
</dbReference>
<dbReference type="FunFam" id="1.50.10.10:FF:000073">
    <property type="entry name" value="Glycogen debranching enzyme, hypothetical (TreX-like)"/>
    <property type="match status" value="1"/>
</dbReference>
<dbReference type="Pfam" id="PF06202">
    <property type="entry name" value="GDE_C"/>
    <property type="match status" value="1"/>
</dbReference>
<evidence type="ECO:0000259" key="2">
    <source>
        <dbReference type="Pfam" id="PF12439"/>
    </source>
</evidence>
<accession>A0AAN2C828</accession>
<sequence length="680" mass="73597">MLPELDRAACAEPAVAEAREWIVTNGLGGFASGTVAGTLTRRYHGLLFAARTPPVGRTLLCPKIDVDLEYDGATYALANDRWASGALAPAGAVHLIGFRLDGAMPVWTYACGDAVLERGIWMEHDTNRTYVAHRVVRARKPLRIMAHAFANHRDLHGTTHAGDWRMRVETTADGITVTPFAGAAVLRLRSDRGTFCAEHSWYRDFAYACERERGLDDREDHLRVATFDAIVAAGEWFTIAIADHALPPVDAADALARAANRTQMLAGAWRAEHGAAAEEAPPWVAPLVLAADQFVVRRPLPDDPEALSLIAGYPWFGDWGRDTAIALPGIALATGRPAIARTILHTFGRFVDGGMLPNFFPDGGEAAEYNTVDAALWYVEALRRCVLACGDAATLTSLFPVVRLIVAHYTAGTRYGIAVDPRDGLLRAGERGVQLTWMDAKVGEWVVTPRIGKPVEVNALWINALRACAYFAQLLGEDPMPFAEAATQAEASFERFWDEERGWCRDVIDGPGGDDPALRPNQLFAVALPIDVLDARRRRAIVDACAAHLWTPEGLRSLDPRDPAYQGRYGGDQRARDGAYHQGTVWRWLAGPFAIAHLRAYGDPAAAEALLAIAAEGLTAGAIGTLGEIADGDPPFAARGAIAQAWSVAALLDAWQTIAETRRAPGYVSSPSVLVGTDRR</sequence>